<evidence type="ECO:0000313" key="1">
    <source>
        <dbReference type="EMBL" id="OHT97166.1"/>
    </source>
</evidence>
<dbReference type="RefSeq" id="WP_019349011.1">
    <property type="nucleotide sequence ID" value="NZ_MLCL01000073.1"/>
</dbReference>
<accession>A0A1Q9W8F6</accession>
<proteinExistence type="predicted"/>
<sequence>MKWIEATQTVELTQRNVTALADKLDDPLSCRTLVTDCRRIAVCSIEDPDCTVRDEAAAASTGIVRLTRSDLAALASPGAAVAAAGVTVVAVQDKDHYGDRAPGTIYMPSTEEYR</sequence>
<reference evidence="1 2" key="1">
    <citation type="submission" date="2016-10" db="EMBL/GenBank/DDBJ databases">
        <title>Evaluation of Human, Animal and Environmental Mycobacterium chelonae Isolates by Core Genome Phylogenomic Analysis, Targeted Gene Comparison, and Anti-microbial Susceptibility Patterns: A Tale of Mistaken Identities.</title>
        <authorList>
            <person name="Fogelson S.B."/>
            <person name="Camus A.C."/>
            <person name="Lorenz W."/>
            <person name="Vasireddy R."/>
            <person name="Vasireddy S."/>
            <person name="Smith T."/>
            <person name="Brown-Elliott B.A."/>
            <person name="Wallace R.J.Jr."/>
            <person name="Hasan N.A."/>
            <person name="Reischl U."/>
            <person name="Sanchez S."/>
        </authorList>
    </citation>
    <scope>NUCLEOTIDE SEQUENCE [LARGE SCALE GENOMIC DNA]</scope>
    <source>
        <strain evidence="1 2">24999</strain>
    </source>
</reference>
<organism evidence="1 2">
    <name type="scientific">Mycobacterium syngnathidarum</name>
    <dbReference type="NCBI Taxonomy" id="1908205"/>
    <lineage>
        <taxon>Bacteria</taxon>
        <taxon>Bacillati</taxon>
        <taxon>Actinomycetota</taxon>
        <taxon>Actinomycetes</taxon>
        <taxon>Mycobacteriales</taxon>
        <taxon>Mycobacteriaceae</taxon>
        <taxon>Mycobacterium</taxon>
    </lineage>
</organism>
<comment type="caution">
    <text evidence="1">The sequence shown here is derived from an EMBL/GenBank/DDBJ whole genome shotgun (WGS) entry which is preliminary data.</text>
</comment>
<dbReference type="Proteomes" id="UP000179636">
    <property type="component" value="Unassembled WGS sequence"/>
</dbReference>
<accession>A0A1S1K185</accession>
<name>A0A1S1K185_9MYCO</name>
<dbReference type="OrthoDB" id="4635920at2"/>
<evidence type="ECO:0000313" key="2">
    <source>
        <dbReference type="Proteomes" id="UP000179636"/>
    </source>
</evidence>
<dbReference type="AlphaFoldDB" id="A0A1S1K185"/>
<keyword evidence="2" id="KW-1185">Reference proteome</keyword>
<gene>
    <name evidence="1" type="ORF">BKG61_18135</name>
</gene>
<dbReference type="EMBL" id="MLHV01000016">
    <property type="protein sequence ID" value="OHT97166.1"/>
    <property type="molecule type" value="Genomic_DNA"/>
</dbReference>
<protein>
    <submittedName>
        <fullName evidence="1">Uncharacterized protein</fullName>
    </submittedName>
</protein>